<protein>
    <submittedName>
        <fullName evidence="4">Bacteriophage CI repressor helix-turn-helix domain protein</fullName>
    </submittedName>
</protein>
<dbReference type="Gene3D" id="1.10.260.40">
    <property type="entry name" value="lambda repressor-like DNA-binding domains"/>
    <property type="match status" value="1"/>
</dbReference>
<gene>
    <name evidence="4" type="ORF">GMA8713_02754</name>
</gene>
<dbReference type="InterPro" id="IPR032499">
    <property type="entry name" value="Phage_CI_C"/>
</dbReference>
<keyword evidence="1" id="KW-0472">Membrane</keyword>
<feature type="domain" description="Bacteriophage CI repressor C-terminal" evidence="3">
    <location>
        <begin position="137"/>
        <end position="238"/>
    </location>
</feature>
<reference evidence="5" key="1">
    <citation type="submission" date="2016-02" db="EMBL/GenBank/DDBJ databases">
        <authorList>
            <person name="Rodrigo-Torres Lidia"/>
            <person name="Arahal R.David."/>
        </authorList>
    </citation>
    <scope>NUCLEOTIDE SEQUENCE [LARGE SCALE GENOMIC DNA]</scope>
    <source>
        <strain evidence="5">CECT 8713</strain>
    </source>
</reference>
<dbReference type="InterPro" id="IPR010744">
    <property type="entry name" value="Phage_CI_N"/>
</dbReference>
<feature type="domain" description="Bacteriophage CI repressor N-terminal" evidence="2">
    <location>
        <begin position="61"/>
        <end position="125"/>
    </location>
</feature>
<dbReference type="Pfam" id="PF07022">
    <property type="entry name" value="Phage_CI_repr"/>
    <property type="match status" value="1"/>
</dbReference>
<dbReference type="Pfam" id="PF16452">
    <property type="entry name" value="Phage_CI_C"/>
    <property type="match status" value="1"/>
</dbReference>
<evidence type="ECO:0000256" key="1">
    <source>
        <dbReference type="SAM" id="Phobius"/>
    </source>
</evidence>
<organism evidence="4 5">
    <name type="scientific">Grimontia marina</name>
    <dbReference type="NCBI Taxonomy" id="646534"/>
    <lineage>
        <taxon>Bacteria</taxon>
        <taxon>Pseudomonadati</taxon>
        <taxon>Pseudomonadota</taxon>
        <taxon>Gammaproteobacteria</taxon>
        <taxon>Vibrionales</taxon>
        <taxon>Vibrionaceae</taxon>
        <taxon>Grimontia</taxon>
    </lineage>
</organism>
<evidence type="ECO:0000313" key="5">
    <source>
        <dbReference type="Proteomes" id="UP000073601"/>
    </source>
</evidence>
<dbReference type="Proteomes" id="UP000073601">
    <property type="component" value="Unassembled WGS sequence"/>
</dbReference>
<keyword evidence="1" id="KW-0812">Transmembrane</keyword>
<feature type="transmembrane region" description="Helical" evidence="1">
    <location>
        <begin position="21"/>
        <end position="40"/>
    </location>
</feature>
<evidence type="ECO:0000313" key="4">
    <source>
        <dbReference type="EMBL" id="CZF83657.1"/>
    </source>
</evidence>
<evidence type="ECO:0000259" key="3">
    <source>
        <dbReference type="Pfam" id="PF16452"/>
    </source>
</evidence>
<name>A0A128FA32_9GAMM</name>
<dbReference type="OrthoDB" id="5829794at2"/>
<dbReference type="AlphaFoldDB" id="A0A128FA32"/>
<dbReference type="EMBL" id="FIZY01000024">
    <property type="protein sequence ID" value="CZF83657.1"/>
    <property type="molecule type" value="Genomic_DNA"/>
</dbReference>
<evidence type="ECO:0000259" key="2">
    <source>
        <dbReference type="Pfam" id="PF07022"/>
    </source>
</evidence>
<proteinExistence type="predicted"/>
<accession>A0A128FA32</accession>
<dbReference type="GO" id="GO:0051259">
    <property type="term" value="P:protein complex oligomerization"/>
    <property type="evidence" value="ECO:0007669"/>
    <property type="project" value="InterPro"/>
</dbReference>
<keyword evidence="5" id="KW-1185">Reference proteome</keyword>
<dbReference type="Gene3D" id="2.10.109.10">
    <property type="entry name" value="Umud Fragment, subunit A"/>
    <property type="match status" value="1"/>
</dbReference>
<sequence length="244" mass="27170">MDKNRIANEILSMSMCGSKEITMISFVVFVTLILFCGVFMTKVGSRLEAKVPAFNYLGGEDVIEKLKEVSGVEKDIQLADVFGVPKNTIATWRKRGLIPYELLLRASLHFGADLRSLSLGEGELFPYGDFSESRLRVPFKKLMKGALKEVGSFNLDNSQVELLDVEPEKLEVIRDSDLILIIDTSDSNVASGRYLFDIDGVYTINQAQRLPGKNLSIDFNGTAMQISEEEIKTLGRVVMSMAKE</sequence>
<keyword evidence="1" id="KW-1133">Transmembrane helix</keyword>
<dbReference type="GO" id="GO:0045892">
    <property type="term" value="P:negative regulation of DNA-templated transcription"/>
    <property type="evidence" value="ECO:0007669"/>
    <property type="project" value="InterPro"/>
</dbReference>
<dbReference type="GO" id="GO:0003677">
    <property type="term" value="F:DNA binding"/>
    <property type="evidence" value="ECO:0007669"/>
    <property type="project" value="InterPro"/>
</dbReference>
<dbReference type="InterPro" id="IPR010982">
    <property type="entry name" value="Lambda_DNA-bd_dom_sf"/>
</dbReference>